<dbReference type="Gene3D" id="1.10.357.10">
    <property type="entry name" value="Tetracycline Repressor, domain 2"/>
    <property type="match status" value="1"/>
</dbReference>
<gene>
    <name evidence="4" type="ORF">DXN04_14560</name>
</gene>
<protein>
    <submittedName>
        <fullName evidence="4">TetR/AcrR family transcriptional regulator</fullName>
    </submittedName>
</protein>
<dbReference type="PROSITE" id="PS50977">
    <property type="entry name" value="HTH_TETR_2"/>
    <property type="match status" value="1"/>
</dbReference>
<dbReference type="GO" id="GO:0003677">
    <property type="term" value="F:DNA binding"/>
    <property type="evidence" value="ECO:0007669"/>
    <property type="project" value="UniProtKB-UniRule"/>
</dbReference>
<name>A0A3E1P306_9BACT</name>
<dbReference type="PANTHER" id="PTHR43479">
    <property type="entry name" value="ACREF/ENVCD OPERON REPRESSOR-RELATED"/>
    <property type="match status" value="1"/>
</dbReference>
<dbReference type="AlphaFoldDB" id="A0A3E1P306"/>
<feature type="domain" description="HTH tetR-type" evidence="3">
    <location>
        <begin position="6"/>
        <end position="66"/>
    </location>
</feature>
<dbReference type="RefSeq" id="WP_116854077.1">
    <property type="nucleotide sequence ID" value="NZ_QTJV01000004.1"/>
</dbReference>
<comment type="caution">
    <text evidence="4">The sequence shown here is derived from an EMBL/GenBank/DDBJ whole genome shotgun (WGS) entry which is preliminary data.</text>
</comment>
<dbReference type="Proteomes" id="UP000261174">
    <property type="component" value="Unassembled WGS sequence"/>
</dbReference>
<evidence type="ECO:0000313" key="5">
    <source>
        <dbReference type="Proteomes" id="UP000261174"/>
    </source>
</evidence>
<dbReference type="OrthoDB" id="6430772at2"/>
<feature type="DNA-binding region" description="H-T-H motif" evidence="2">
    <location>
        <begin position="29"/>
        <end position="48"/>
    </location>
</feature>
<reference evidence="4 5" key="1">
    <citation type="submission" date="2018-08" db="EMBL/GenBank/DDBJ databases">
        <title>Chitinophaga sp. K20C18050901, a novel bacterium isolated from forest soil.</title>
        <authorList>
            <person name="Wang C."/>
        </authorList>
    </citation>
    <scope>NUCLEOTIDE SEQUENCE [LARGE SCALE GENOMIC DNA]</scope>
    <source>
        <strain evidence="4 5">K20C18050901</strain>
    </source>
</reference>
<dbReference type="EMBL" id="QTJV01000004">
    <property type="protein sequence ID" value="RFM34494.1"/>
    <property type="molecule type" value="Genomic_DNA"/>
</dbReference>
<accession>A0A3E1P306</accession>
<evidence type="ECO:0000259" key="3">
    <source>
        <dbReference type="PROSITE" id="PS50977"/>
    </source>
</evidence>
<dbReference type="Pfam" id="PF00440">
    <property type="entry name" value="TetR_N"/>
    <property type="match status" value="1"/>
</dbReference>
<organism evidence="4 5">
    <name type="scientific">Chitinophaga silvisoli</name>
    <dbReference type="NCBI Taxonomy" id="2291814"/>
    <lineage>
        <taxon>Bacteria</taxon>
        <taxon>Pseudomonadati</taxon>
        <taxon>Bacteroidota</taxon>
        <taxon>Chitinophagia</taxon>
        <taxon>Chitinophagales</taxon>
        <taxon>Chitinophagaceae</taxon>
        <taxon>Chitinophaga</taxon>
    </lineage>
</organism>
<evidence type="ECO:0000256" key="1">
    <source>
        <dbReference type="ARBA" id="ARBA00023125"/>
    </source>
</evidence>
<dbReference type="InterPro" id="IPR001647">
    <property type="entry name" value="HTH_TetR"/>
</dbReference>
<proteinExistence type="predicted"/>
<evidence type="ECO:0000256" key="2">
    <source>
        <dbReference type="PROSITE-ProRule" id="PRU00335"/>
    </source>
</evidence>
<dbReference type="PANTHER" id="PTHR43479:SF11">
    <property type="entry name" value="ACREF_ENVCD OPERON REPRESSOR-RELATED"/>
    <property type="match status" value="1"/>
</dbReference>
<dbReference type="PRINTS" id="PR00455">
    <property type="entry name" value="HTHTETR"/>
</dbReference>
<sequence length="196" mass="22571">MRQRDENKILTITEKAIEMIADDGLENFGINKLARAAGVSPATIYIYYKDKEDLLIQLSEEVGKRIGQAALKGLESNMPFEDGLWLQWQNRAKYALTNKRYISCGDQLQHSNYREMFTKSISSEMKKIAGPFFKNAVERGEINPIPIEIYWSVAFAPLYSMVRWHKDGYSLDGKSFTLTPKIMREAFELVIKAFKK</sequence>
<keyword evidence="1 2" id="KW-0238">DNA-binding</keyword>
<dbReference type="InterPro" id="IPR050624">
    <property type="entry name" value="HTH-type_Tx_Regulator"/>
</dbReference>
<dbReference type="SUPFAM" id="SSF46689">
    <property type="entry name" value="Homeodomain-like"/>
    <property type="match status" value="1"/>
</dbReference>
<evidence type="ECO:0000313" key="4">
    <source>
        <dbReference type="EMBL" id="RFM34494.1"/>
    </source>
</evidence>
<dbReference type="InterPro" id="IPR009057">
    <property type="entry name" value="Homeodomain-like_sf"/>
</dbReference>
<keyword evidence="5" id="KW-1185">Reference proteome</keyword>